<evidence type="ECO:0000256" key="5">
    <source>
        <dbReference type="ARBA" id="ARBA00022741"/>
    </source>
</evidence>
<feature type="modified residue" description="4-aspartylphosphate" evidence="9">
    <location>
        <position position="621"/>
    </location>
</feature>
<dbReference type="Gene3D" id="1.10.287.130">
    <property type="match status" value="1"/>
</dbReference>
<dbReference type="EC" id="2.7.13.3" evidence="2"/>
<dbReference type="InterPro" id="IPR004358">
    <property type="entry name" value="Sig_transdc_His_kin-like_C"/>
</dbReference>
<evidence type="ECO:0000259" key="11">
    <source>
        <dbReference type="PROSITE" id="PS50109"/>
    </source>
</evidence>
<keyword evidence="8" id="KW-0902">Two-component regulatory system</keyword>
<dbReference type="Proteomes" id="UP000319817">
    <property type="component" value="Chromosome"/>
</dbReference>
<feature type="transmembrane region" description="Helical" evidence="10">
    <location>
        <begin position="95"/>
        <end position="112"/>
    </location>
</feature>
<feature type="domain" description="Histidine kinase" evidence="11">
    <location>
        <begin position="332"/>
        <end position="546"/>
    </location>
</feature>
<evidence type="ECO:0000313" key="15">
    <source>
        <dbReference type="Proteomes" id="UP000319817"/>
    </source>
</evidence>
<dbReference type="CDD" id="cd00082">
    <property type="entry name" value="HisKA"/>
    <property type="match status" value="1"/>
</dbReference>
<dbReference type="Gene3D" id="3.30.565.10">
    <property type="entry name" value="Histidine kinase-like ATPase, C-terminal domain"/>
    <property type="match status" value="1"/>
</dbReference>
<name>A0A517NS31_9BACT</name>
<dbReference type="PRINTS" id="PR00344">
    <property type="entry name" value="BCTRLSENSOR"/>
</dbReference>
<dbReference type="PANTHER" id="PTHR43065:SF42">
    <property type="entry name" value="TWO-COMPONENT SENSOR PPRA"/>
    <property type="match status" value="1"/>
</dbReference>
<feature type="transmembrane region" description="Helical" evidence="10">
    <location>
        <begin position="69"/>
        <end position="89"/>
    </location>
</feature>
<dbReference type="InterPro" id="IPR003661">
    <property type="entry name" value="HisK_dim/P_dom"/>
</dbReference>
<keyword evidence="10" id="KW-0812">Transmembrane</keyword>
<feature type="transmembrane region" description="Helical" evidence="10">
    <location>
        <begin position="119"/>
        <end position="141"/>
    </location>
</feature>
<evidence type="ECO:0000256" key="3">
    <source>
        <dbReference type="ARBA" id="ARBA00022553"/>
    </source>
</evidence>
<dbReference type="SUPFAM" id="SSF55874">
    <property type="entry name" value="ATPase domain of HSP90 chaperone/DNA topoisomerase II/histidine kinase"/>
    <property type="match status" value="1"/>
</dbReference>
<evidence type="ECO:0000313" key="14">
    <source>
        <dbReference type="EMBL" id="QDT09942.1"/>
    </source>
</evidence>
<feature type="transmembrane region" description="Helical" evidence="10">
    <location>
        <begin position="20"/>
        <end position="41"/>
    </location>
</feature>
<keyword evidence="15" id="KW-1185">Reference proteome</keyword>
<evidence type="ECO:0000259" key="12">
    <source>
        <dbReference type="PROSITE" id="PS50110"/>
    </source>
</evidence>
<dbReference type="InterPro" id="IPR036890">
    <property type="entry name" value="HATPase_C_sf"/>
</dbReference>
<dbReference type="SMART" id="SM00091">
    <property type="entry name" value="PAS"/>
    <property type="match status" value="1"/>
</dbReference>
<keyword evidence="10" id="KW-1133">Transmembrane helix</keyword>
<accession>A0A517NS31</accession>
<dbReference type="CDD" id="cd00130">
    <property type="entry name" value="PAS"/>
    <property type="match status" value="1"/>
</dbReference>
<feature type="domain" description="PAS" evidence="13">
    <location>
        <begin position="195"/>
        <end position="265"/>
    </location>
</feature>
<dbReference type="Pfam" id="PF00072">
    <property type="entry name" value="Response_reg"/>
    <property type="match status" value="1"/>
</dbReference>
<dbReference type="SUPFAM" id="SSF55785">
    <property type="entry name" value="PYP-like sensor domain (PAS domain)"/>
    <property type="match status" value="1"/>
</dbReference>
<dbReference type="GO" id="GO:0006355">
    <property type="term" value="P:regulation of DNA-templated transcription"/>
    <property type="evidence" value="ECO:0007669"/>
    <property type="project" value="InterPro"/>
</dbReference>
<protein>
    <recommendedName>
        <fullName evidence="2">histidine kinase</fullName>
        <ecNumber evidence="2">2.7.13.3</ecNumber>
    </recommendedName>
</protein>
<evidence type="ECO:0000256" key="10">
    <source>
        <dbReference type="SAM" id="Phobius"/>
    </source>
</evidence>
<dbReference type="SMART" id="SM00448">
    <property type="entry name" value="REC"/>
    <property type="match status" value="1"/>
</dbReference>
<proteinExistence type="predicted"/>
<keyword evidence="3 9" id="KW-0597">Phosphoprotein</keyword>
<dbReference type="EMBL" id="CP036526">
    <property type="protein sequence ID" value="QDT09942.1"/>
    <property type="molecule type" value="Genomic_DNA"/>
</dbReference>
<dbReference type="Gene3D" id="3.30.450.20">
    <property type="entry name" value="PAS domain"/>
    <property type="match status" value="1"/>
</dbReference>
<evidence type="ECO:0000256" key="9">
    <source>
        <dbReference type="PROSITE-ProRule" id="PRU00169"/>
    </source>
</evidence>
<dbReference type="PROSITE" id="PS50110">
    <property type="entry name" value="RESPONSE_REGULATORY"/>
    <property type="match status" value="1"/>
</dbReference>
<evidence type="ECO:0000256" key="2">
    <source>
        <dbReference type="ARBA" id="ARBA00012438"/>
    </source>
</evidence>
<dbReference type="AlphaFoldDB" id="A0A517NS31"/>
<dbReference type="InterPro" id="IPR001789">
    <property type="entry name" value="Sig_transdc_resp-reg_receiver"/>
</dbReference>
<dbReference type="GO" id="GO:0005524">
    <property type="term" value="F:ATP binding"/>
    <property type="evidence" value="ECO:0007669"/>
    <property type="project" value="UniProtKB-KW"/>
</dbReference>
<evidence type="ECO:0000256" key="1">
    <source>
        <dbReference type="ARBA" id="ARBA00000085"/>
    </source>
</evidence>
<gene>
    <name evidence="14" type="ORF">K239x_18950</name>
</gene>
<evidence type="ECO:0000256" key="6">
    <source>
        <dbReference type="ARBA" id="ARBA00022777"/>
    </source>
</evidence>
<dbReference type="PROSITE" id="PS50112">
    <property type="entry name" value="PAS"/>
    <property type="match status" value="1"/>
</dbReference>
<evidence type="ECO:0000259" key="13">
    <source>
        <dbReference type="PROSITE" id="PS50112"/>
    </source>
</evidence>
<dbReference type="InterPro" id="IPR003594">
    <property type="entry name" value="HATPase_dom"/>
</dbReference>
<dbReference type="PANTHER" id="PTHR43065">
    <property type="entry name" value="SENSOR HISTIDINE KINASE"/>
    <property type="match status" value="1"/>
</dbReference>
<dbReference type="SUPFAM" id="SSF52172">
    <property type="entry name" value="CheY-like"/>
    <property type="match status" value="1"/>
</dbReference>
<dbReference type="OrthoDB" id="5287556at2"/>
<dbReference type="Pfam" id="PF02518">
    <property type="entry name" value="HATPase_c"/>
    <property type="match status" value="1"/>
</dbReference>
<comment type="catalytic activity">
    <reaction evidence="1">
        <text>ATP + protein L-histidine = ADP + protein N-phospho-L-histidine.</text>
        <dbReference type="EC" id="2.7.13.3"/>
    </reaction>
</comment>
<dbReference type="Gene3D" id="3.40.50.2300">
    <property type="match status" value="1"/>
</dbReference>
<dbReference type="InterPro" id="IPR035965">
    <property type="entry name" value="PAS-like_dom_sf"/>
</dbReference>
<dbReference type="SMART" id="SM00387">
    <property type="entry name" value="HATPase_c"/>
    <property type="match status" value="1"/>
</dbReference>
<keyword evidence="6" id="KW-0418">Kinase</keyword>
<dbReference type="SMART" id="SM00388">
    <property type="entry name" value="HisKA"/>
    <property type="match status" value="1"/>
</dbReference>
<reference evidence="14 15" key="1">
    <citation type="submission" date="2019-02" db="EMBL/GenBank/DDBJ databases">
        <title>Deep-cultivation of Planctomycetes and their phenomic and genomic characterization uncovers novel biology.</title>
        <authorList>
            <person name="Wiegand S."/>
            <person name="Jogler M."/>
            <person name="Boedeker C."/>
            <person name="Pinto D."/>
            <person name="Vollmers J."/>
            <person name="Rivas-Marin E."/>
            <person name="Kohn T."/>
            <person name="Peeters S.H."/>
            <person name="Heuer A."/>
            <person name="Rast P."/>
            <person name="Oberbeckmann S."/>
            <person name="Bunk B."/>
            <person name="Jeske O."/>
            <person name="Meyerdierks A."/>
            <person name="Storesund J.E."/>
            <person name="Kallscheuer N."/>
            <person name="Luecker S."/>
            <person name="Lage O.M."/>
            <person name="Pohl T."/>
            <person name="Merkel B.J."/>
            <person name="Hornburger P."/>
            <person name="Mueller R.-W."/>
            <person name="Bruemmer F."/>
            <person name="Labrenz M."/>
            <person name="Spormann A.M."/>
            <person name="Op den Camp H."/>
            <person name="Overmann J."/>
            <person name="Amann R."/>
            <person name="Jetten M.S.M."/>
            <person name="Mascher T."/>
            <person name="Medema M.H."/>
            <person name="Devos D.P."/>
            <person name="Kaster A.-K."/>
            <person name="Ovreas L."/>
            <person name="Rohde M."/>
            <person name="Galperin M.Y."/>
            <person name="Jogler C."/>
        </authorList>
    </citation>
    <scope>NUCLEOTIDE SEQUENCE [LARGE SCALE GENOMIC DNA]</scope>
    <source>
        <strain evidence="14 15">K23_9</strain>
    </source>
</reference>
<dbReference type="InterPro" id="IPR011006">
    <property type="entry name" value="CheY-like_superfamily"/>
</dbReference>
<evidence type="ECO:0000256" key="8">
    <source>
        <dbReference type="ARBA" id="ARBA00023012"/>
    </source>
</evidence>
<evidence type="ECO:0000256" key="4">
    <source>
        <dbReference type="ARBA" id="ARBA00022679"/>
    </source>
</evidence>
<keyword evidence="7" id="KW-0067">ATP-binding</keyword>
<organism evidence="14 15">
    <name type="scientific">Stieleria marina</name>
    <dbReference type="NCBI Taxonomy" id="1930275"/>
    <lineage>
        <taxon>Bacteria</taxon>
        <taxon>Pseudomonadati</taxon>
        <taxon>Planctomycetota</taxon>
        <taxon>Planctomycetia</taxon>
        <taxon>Pirellulales</taxon>
        <taxon>Pirellulaceae</taxon>
        <taxon>Stieleria</taxon>
    </lineage>
</organism>
<keyword evidence="5" id="KW-0547">Nucleotide-binding</keyword>
<evidence type="ECO:0000256" key="7">
    <source>
        <dbReference type="ARBA" id="ARBA00022840"/>
    </source>
</evidence>
<dbReference type="PROSITE" id="PS50109">
    <property type="entry name" value="HIS_KIN"/>
    <property type="match status" value="1"/>
</dbReference>
<dbReference type="GO" id="GO:0000155">
    <property type="term" value="F:phosphorelay sensor kinase activity"/>
    <property type="evidence" value="ECO:0007669"/>
    <property type="project" value="InterPro"/>
</dbReference>
<feature type="domain" description="Response regulatory" evidence="12">
    <location>
        <begin position="571"/>
        <end position="686"/>
    </location>
</feature>
<dbReference type="Pfam" id="PF00989">
    <property type="entry name" value="PAS"/>
    <property type="match status" value="1"/>
</dbReference>
<dbReference type="RefSeq" id="WP_145417497.1">
    <property type="nucleotide sequence ID" value="NZ_CP036526.1"/>
</dbReference>
<dbReference type="InterPro" id="IPR013767">
    <property type="entry name" value="PAS_fold"/>
</dbReference>
<keyword evidence="4" id="KW-0808">Transferase</keyword>
<feature type="transmembrane region" description="Helical" evidence="10">
    <location>
        <begin position="47"/>
        <end position="64"/>
    </location>
</feature>
<sequence length="702" mass="76903">MSKNDSQIEQSWSQSQVRALSFLLAAGGLVSIANPITLGGLSTPTRFWISITTGVCLLLLLGILQRTRALIPVLMMGTPVVFICFASGFVLTGDLYYLAIGMTLPIAVALFGGTRIASLVLAGYVLFLLGMSAATHMGVWVPPISADVYMAGLIPEAIVLALITVAITGSTIWKEQVVAQVRDAELSASGYAHAQQRRFEAICQSAYDGIIETDSQGTVVWAQGRLIGKLGFEPSDLVGKNALPLLSASARRKLLRELHRTENSETNFCVESKVDDKTGRVKWLRFSGGNLIDAHGNQRWVIAVQDIDDEMVNMERILERSRLESLGTVCGGLAHDFNNLLTVIGIYGELIDNEEVRNGILQSQRQASDLTASLLTFARKQEFRQQNIEINRFLETSRPMIERLVPANVDCHWTVQNRDTWVCVDPGQLQQVVINLVNNSIHAMPNGGQLSIELTLKDVDQQEAISHGVQSGPFVVLSVRDSGSGMSPETAAKSVEPFFTTKPREQGTGLGLATAHGTARHAGGWISVTSQIGQGTQVDVVLPRHRNEALKSSSHETETTVDTPIRQVPKRVLLIEDRETLRTAIDQTLTTAGHEVTALTTGEQGWECYREKLPFDLFITDIVLPGMSGIQWIRQVRKSSPDAKVILISGHQQDDISIVNERPDITWFLPKPFNASDLLAVMHQIQNGSANQWTVSSIMSKN</sequence>
<keyword evidence="10" id="KW-0472">Membrane</keyword>
<dbReference type="NCBIfam" id="TIGR00229">
    <property type="entry name" value="sensory_box"/>
    <property type="match status" value="1"/>
</dbReference>
<dbReference type="InterPro" id="IPR000014">
    <property type="entry name" value="PAS"/>
</dbReference>
<dbReference type="InterPro" id="IPR005467">
    <property type="entry name" value="His_kinase_dom"/>
</dbReference>
<feature type="transmembrane region" description="Helical" evidence="10">
    <location>
        <begin position="153"/>
        <end position="173"/>
    </location>
</feature>